<accession>A0A3M7QAA4</accession>
<comment type="caution">
    <text evidence="1">The sequence shown here is derived from an EMBL/GenBank/DDBJ whole genome shotgun (WGS) entry which is preliminary data.</text>
</comment>
<dbReference type="Proteomes" id="UP000276133">
    <property type="component" value="Unassembled WGS sequence"/>
</dbReference>
<reference evidence="1 2" key="1">
    <citation type="journal article" date="2018" name="Sci. Rep.">
        <title>Genomic signatures of local adaptation to the degree of environmental predictability in rotifers.</title>
        <authorList>
            <person name="Franch-Gras L."/>
            <person name="Hahn C."/>
            <person name="Garcia-Roger E.M."/>
            <person name="Carmona M.J."/>
            <person name="Serra M."/>
            <person name="Gomez A."/>
        </authorList>
    </citation>
    <scope>NUCLEOTIDE SEQUENCE [LARGE SCALE GENOMIC DNA]</scope>
    <source>
        <strain evidence="1">HYR1</strain>
    </source>
</reference>
<evidence type="ECO:0000313" key="2">
    <source>
        <dbReference type="Proteomes" id="UP000276133"/>
    </source>
</evidence>
<dbReference type="AlphaFoldDB" id="A0A3M7QAA4"/>
<evidence type="ECO:0000313" key="1">
    <source>
        <dbReference type="EMBL" id="RNA08330.1"/>
    </source>
</evidence>
<organism evidence="1 2">
    <name type="scientific">Brachionus plicatilis</name>
    <name type="common">Marine rotifer</name>
    <name type="synonym">Brachionus muelleri</name>
    <dbReference type="NCBI Taxonomy" id="10195"/>
    <lineage>
        <taxon>Eukaryota</taxon>
        <taxon>Metazoa</taxon>
        <taxon>Spiralia</taxon>
        <taxon>Gnathifera</taxon>
        <taxon>Rotifera</taxon>
        <taxon>Eurotatoria</taxon>
        <taxon>Monogononta</taxon>
        <taxon>Pseudotrocha</taxon>
        <taxon>Ploima</taxon>
        <taxon>Brachionidae</taxon>
        <taxon>Brachionus</taxon>
    </lineage>
</organism>
<keyword evidence="2" id="KW-1185">Reference proteome</keyword>
<proteinExistence type="predicted"/>
<protein>
    <submittedName>
        <fullName evidence="1">Uncharacterized protein</fullName>
    </submittedName>
</protein>
<sequence>MAFFWYMSYSFCNGRGFRPLKKSVFVCLSPRTLLTFVPLVLITEGLVYYTSLPTEDYDFRGFVNLTKNLKEERGLKKIKKVKVFDALFSLSLLLTEQLLNNDLCAKLAFKIKSQPLQHISCREHEHFAIRQIKIKFLG</sequence>
<gene>
    <name evidence="1" type="ORF">BpHYR1_003133</name>
</gene>
<name>A0A3M7QAA4_BRAPC</name>
<dbReference type="EMBL" id="REGN01006777">
    <property type="protein sequence ID" value="RNA08330.1"/>
    <property type="molecule type" value="Genomic_DNA"/>
</dbReference>